<dbReference type="SUPFAM" id="SSF52047">
    <property type="entry name" value="RNI-like"/>
    <property type="match status" value="1"/>
</dbReference>
<feature type="region of interest" description="Disordered" evidence="1">
    <location>
        <begin position="745"/>
        <end position="768"/>
    </location>
</feature>
<dbReference type="VEuPathDB" id="TriTrypDB:Lsey_0070_0120"/>
<organism evidence="2 3">
    <name type="scientific">Leptomonas seymouri</name>
    <dbReference type="NCBI Taxonomy" id="5684"/>
    <lineage>
        <taxon>Eukaryota</taxon>
        <taxon>Discoba</taxon>
        <taxon>Euglenozoa</taxon>
        <taxon>Kinetoplastea</taxon>
        <taxon>Metakinetoplastina</taxon>
        <taxon>Trypanosomatida</taxon>
        <taxon>Trypanosomatidae</taxon>
        <taxon>Leishmaniinae</taxon>
        <taxon>Leptomonas</taxon>
    </lineage>
</organism>
<feature type="compositionally biased region" description="Low complexity" evidence="1">
    <location>
        <begin position="745"/>
        <end position="756"/>
    </location>
</feature>
<feature type="region of interest" description="Disordered" evidence="1">
    <location>
        <begin position="1857"/>
        <end position="1902"/>
    </location>
</feature>
<feature type="region of interest" description="Disordered" evidence="1">
    <location>
        <begin position="1488"/>
        <end position="1508"/>
    </location>
</feature>
<reference evidence="2 3" key="1">
    <citation type="journal article" date="2015" name="PLoS Pathog.">
        <title>Leptomonas seymouri: Adaptations to the Dixenous Life Cycle Analyzed by Genome Sequencing, Transcriptome Profiling and Co-infection with Leishmania donovani.</title>
        <authorList>
            <person name="Kraeva N."/>
            <person name="Butenko A."/>
            <person name="Hlavacova J."/>
            <person name="Kostygov A."/>
            <person name="Myskova J."/>
            <person name="Grybchuk D."/>
            <person name="Lestinova T."/>
            <person name="Votypka J."/>
            <person name="Volf P."/>
            <person name="Opperdoes F."/>
            <person name="Flegontov P."/>
            <person name="Lukes J."/>
            <person name="Yurchenko V."/>
        </authorList>
    </citation>
    <scope>NUCLEOTIDE SEQUENCE [LARGE SCALE GENOMIC DNA]</scope>
    <source>
        <strain evidence="2 3">ATCC 30220</strain>
    </source>
</reference>
<feature type="region of interest" description="Disordered" evidence="1">
    <location>
        <begin position="1324"/>
        <end position="1381"/>
    </location>
</feature>
<dbReference type="OMA" id="THCVVRC"/>
<evidence type="ECO:0008006" key="4">
    <source>
        <dbReference type="Google" id="ProtNLM"/>
    </source>
</evidence>
<gene>
    <name evidence="2" type="ORF">ABL78_3015</name>
</gene>
<feature type="compositionally biased region" description="Basic and acidic residues" evidence="1">
    <location>
        <begin position="1324"/>
        <end position="1333"/>
    </location>
</feature>
<feature type="region of interest" description="Disordered" evidence="1">
    <location>
        <begin position="559"/>
        <end position="587"/>
    </location>
</feature>
<proteinExistence type="predicted"/>
<name>A0A0N1I5F5_LEPSE</name>
<feature type="compositionally biased region" description="Basic and acidic residues" evidence="1">
    <location>
        <begin position="1497"/>
        <end position="1508"/>
    </location>
</feature>
<protein>
    <recommendedName>
        <fullName evidence="4">Leucine-rich repeat protein</fullName>
    </recommendedName>
</protein>
<keyword evidence="3" id="KW-1185">Reference proteome</keyword>
<dbReference type="Gene3D" id="3.80.10.10">
    <property type="entry name" value="Ribonuclease Inhibitor"/>
    <property type="match status" value="1"/>
</dbReference>
<accession>A0A0N1I5F5</accession>
<evidence type="ECO:0000313" key="3">
    <source>
        <dbReference type="Proteomes" id="UP000038009"/>
    </source>
</evidence>
<dbReference type="OrthoDB" id="10254930at2759"/>
<feature type="region of interest" description="Disordered" evidence="1">
    <location>
        <begin position="691"/>
        <end position="714"/>
    </location>
</feature>
<evidence type="ECO:0000313" key="2">
    <source>
        <dbReference type="EMBL" id="KPI87905.1"/>
    </source>
</evidence>
<dbReference type="EMBL" id="LJSK01000070">
    <property type="protein sequence ID" value="KPI87905.1"/>
    <property type="molecule type" value="Genomic_DNA"/>
</dbReference>
<dbReference type="Proteomes" id="UP000038009">
    <property type="component" value="Unassembled WGS sequence"/>
</dbReference>
<sequence>MEDTRSSESVGSASYSSASFQGKGDASVMFNAAWRNAQMVHTLLHEVLPFSLLGVLQNQLAVSPPLALVATAPEVRVYCEEHAPYFLGGTWWLAHTTTHCVVRCRVAMDTERRMAGVDDHVPSTPYVPEGVECIFSYPHPSSSGHDMDPQHADAEQLEAHAGQAGGRRGSKGDEADESTCWVSEEVLLLLQEEQRLAQGSNHGHGDVVAGSVSAPDVGLMARHSGVMALVPPQLKTSRCFLSFVQDLPTGFFGFCTLAAQHGWQSAARTLLQHLIDSTCDAEREDEALPMEVGPSRLYVVYTQLYAICGYSESRIAHSAWWCLRRAASAMGAASLSPVSTLSHDHRLAYCPAVLPTPCASVNAASTEAHPVKAFMAHNEGDPAFPSLLRFRSHQQMPSLQSALRYTRAQQRTDLQSLFGGSSEDALRAGGFASNLTHTGRAAASTWAVTNAFELTVFGDITFFNPTSTVDPGELLQQHWYPFFRPLYGNGMREQGHYADTPGLGGTLRCHAKEAAHCAAPASEATAACAAVPLPPPCALFLHGNVIQAVEHKLHREAVRARAAAKRPQTSNGGSRAHREMGAAGLPLGGQNASATAVVDEEEDVVDVQPLLFDMTGDEHDQAVGPPRCNGLVKHPPGSRDDASALWYDPLEERFLNEIVHRESFQLLHCIDVTYLRLPLGPELIAERPMQLDSSASKSPGRCPSPEGEGTRTVEETEVWDARWLSCLFPRVQVLDVEGPPSFTHASPAASAGAVAGAPGGEGNASRAGAVPTARQYWRMVRPRELTFSLGAAAAAQTRTAPLHAIYGLWRLRELHHLVLRAYPFRVLPALVAPSCPQSLCEGPLRASREVLWLHAQDEDMHGAGASDGGSRGDSCKEAALPRVIPRAMKLSVMGWPYVDAAGLRHLVSTSLTAEKGPSTDDACSGSGSAQQPFGAYKTLRHGSPCAAPDLLMLSLTHIDSLALVDALQAVFPHMPSSLPPSLLSAPLPSQLTPSLAHLTQLELSKTRVNTAVLEQMNLPVRTPQLQVLRLSATPVDNVTSLVGLQSLRVLNLASSGITKSGLRRVQWMPALEELYLTQCECLFHGPEHAIDERIAGHEEESAGWSGWGIGSQGGTNAPGVNIFSLGVASAHFESQSPTTKAANAQRGWQTFPALRVLDLSNNPQLTEQALCYKITDNVLLVEVTCRPYEASGAGERDTDGRYAAPMQQLHTLLLMHTSMSHLACLLVLCPQLRAIDASFTPLREEGLWACVQCPRRLPLSRFCEAEGEAATRRGELVYSVHFPKPLQLQQLNISGVPLSSLYPLSCAPPLDWAYTALEAGERSRTAAGREMEKTSSSASLSGVHIKESTQAQDEATGGEVRDSCKAERLRGSDVPHQSTRRAASTALVMYPNPAIIRDCAIEVHLLTQQRWLQCAKEHPHELQERTHRSKRMRMGWGLQGACPVRVPDPSGYTICVDAEQWAAAQSCGHPYSIDDSMTLFDAAKQWTPSPLRHGDRHSHEAEDDRRSEQGAIYPLQSSSLPWADSVGGFGWYGVIQLSCLRQLRLEHSNITASGLAAGYGMPQQHTGDVGMSGGLAELSLRCTPFLCPPYPLETRRREEVHAAAAMTTQREQQQLLHDRVAPPPPPFTHSRGLHAGRVAQATSSTTITQARDEAVTSALQWTEADALCAVLRLHSASLQLLNVSHTSVALSTVFGWLCRAPSGAELANENARGRAAAGPTTGAGENNTGFPPLRWEEALTQGAMEDVAPVLTALLAEPSSVFDSRVCPSSPQSYQSLSRRLAEEEVQHHSGVALDGCSTHLTHLRDHTARAARRHVGGIMGLEQLRLFDVENTPLSSSLRKLLPRLCHCVRDGRREAEKTTTAQQHAGSGESDDDSGSGAAPRSSFHRHNRRGIRDTDSDDDSAVGSFLLSDALRMTPSSSPRRDPVHMRSVMVDLLHKLFGSSCSVQY</sequence>
<comment type="caution">
    <text evidence="2">The sequence shown here is derived from an EMBL/GenBank/DDBJ whole genome shotgun (WGS) entry which is preliminary data.</text>
</comment>
<dbReference type="InterPro" id="IPR032675">
    <property type="entry name" value="LRR_dom_sf"/>
</dbReference>
<feature type="compositionally biased region" description="Basic and acidic residues" evidence="1">
    <location>
        <begin position="1359"/>
        <end position="1373"/>
    </location>
</feature>
<feature type="region of interest" description="Disordered" evidence="1">
    <location>
        <begin position="1"/>
        <end position="21"/>
    </location>
</feature>
<feature type="compositionally biased region" description="Low complexity" evidence="1">
    <location>
        <begin position="7"/>
        <end position="19"/>
    </location>
</feature>
<evidence type="ECO:0000256" key="1">
    <source>
        <dbReference type="SAM" id="MobiDB-lite"/>
    </source>
</evidence>